<evidence type="ECO:0000259" key="1">
    <source>
        <dbReference type="PROSITE" id="PS50994"/>
    </source>
</evidence>
<dbReference type="Pfam" id="PF13276">
    <property type="entry name" value="HTH_21"/>
    <property type="match status" value="1"/>
</dbReference>
<dbReference type="InterPro" id="IPR036397">
    <property type="entry name" value="RNaseH_sf"/>
</dbReference>
<reference evidence="2 3" key="1">
    <citation type="submission" date="2017-07" db="EMBL/GenBank/DDBJ databases">
        <title>Genome Sequence of Antarctobacter heliothermus Strain SMS3 Isolated from a culture of the Diatom Skeletonema marinoi.</title>
        <authorList>
            <person name="Topel M."/>
            <person name="Pinder M.I.M."/>
            <person name="Johansson O.N."/>
            <person name="Kourtchenko O."/>
            <person name="Godhe A."/>
            <person name="Clarke A.K."/>
        </authorList>
    </citation>
    <scope>NUCLEOTIDE SEQUENCE [LARGE SCALE GENOMIC DNA]</scope>
    <source>
        <strain evidence="2 3">SMS3</strain>
        <plasmid evidence="3">Plasmid psms3-1</plasmid>
    </source>
</reference>
<dbReference type="PROSITE" id="PS50994">
    <property type="entry name" value="INTEGRASE"/>
    <property type="match status" value="1"/>
</dbReference>
<protein>
    <submittedName>
        <fullName evidence="2">Integrase core domain protein</fullName>
    </submittedName>
</protein>
<dbReference type="InterPro" id="IPR025948">
    <property type="entry name" value="HTH-like_dom"/>
</dbReference>
<dbReference type="Proteomes" id="UP000203589">
    <property type="component" value="Plasmid pSMS3-1"/>
</dbReference>
<dbReference type="InterPro" id="IPR050900">
    <property type="entry name" value="Transposase_IS3/IS150/IS904"/>
</dbReference>
<sequence length="189" mass="22279">MKKDHPDLSVRRQCSLLTLARSSLYYQPRGESAENLKFMEIIDRQFLETPWYGSRQMARHLARAGHKCGRHRVRRLMKLMRLVPIYQEPKTSKKHPEHKIYPYLLKDLPITRPNQVWCADISYIPMRRGFLYLVAVMDWHSRKVLSWRLSNSMDARFCVEALKEALAGYGVPEIFNTDSHTIDTSSRMV</sequence>
<dbReference type="EMBL" id="CP022541">
    <property type="protein sequence ID" value="ASP23265.1"/>
    <property type="molecule type" value="Genomic_DNA"/>
</dbReference>
<proteinExistence type="predicted"/>
<dbReference type="PANTHER" id="PTHR46889">
    <property type="entry name" value="TRANSPOSASE INSF FOR INSERTION SEQUENCE IS3B-RELATED"/>
    <property type="match status" value="1"/>
</dbReference>
<dbReference type="GO" id="GO:0015074">
    <property type="term" value="P:DNA integration"/>
    <property type="evidence" value="ECO:0007669"/>
    <property type="project" value="InterPro"/>
</dbReference>
<organism evidence="2 3">
    <name type="scientific">Antarctobacter heliothermus</name>
    <dbReference type="NCBI Taxonomy" id="74033"/>
    <lineage>
        <taxon>Bacteria</taxon>
        <taxon>Pseudomonadati</taxon>
        <taxon>Pseudomonadota</taxon>
        <taxon>Alphaproteobacteria</taxon>
        <taxon>Rhodobacterales</taxon>
        <taxon>Roseobacteraceae</taxon>
        <taxon>Antarctobacter</taxon>
    </lineage>
</organism>
<keyword evidence="2" id="KW-0614">Plasmid</keyword>
<evidence type="ECO:0000313" key="3">
    <source>
        <dbReference type="Proteomes" id="UP000203589"/>
    </source>
</evidence>
<dbReference type="InterPro" id="IPR012337">
    <property type="entry name" value="RNaseH-like_sf"/>
</dbReference>
<evidence type="ECO:0000313" key="2">
    <source>
        <dbReference type="EMBL" id="ASP23265.1"/>
    </source>
</evidence>
<dbReference type="KEGG" id="aht:ANTHELSMS3_04873"/>
<name>A0A222EAN6_9RHOB</name>
<dbReference type="SUPFAM" id="SSF53098">
    <property type="entry name" value="Ribonuclease H-like"/>
    <property type="match status" value="1"/>
</dbReference>
<dbReference type="AlphaFoldDB" id="A0A222EAN6"/>
<geneLocation type="plasmid" evidence="3">
    <name>psms3-1</name>
</geneLocation>
<dbReference type="Pfam" id="PF00665">
    <property type="entry name" value="rve"/>
    <property type="match status" value="1"/>
</dbReference>
<dbReference type="Gene3D" id="3.30.420.10">
    <property type="entry name" value="Ribonuclease H-like superfamily/Ribonuclease H"/>
    <property type="match status" value="1"/>
</dbReference>
<keyword evidence="3" id="KW-1185">Reference proteome</keyword>
<accession>A0A222EAN6</accession>
<feature type="domain" description="Integrase catalytic" evidence="1">
    <location>
        <begin position="109"/>
        <end position="189"/>
    </location>
</feature>
<dbReference type="OrthoDB" id="9814072at2"/>
<dbReference type="InterPro" id="IPR001584">
    <property type="entry name" value="Integrase_cat-core"/>
</dbReference>
<dbReference type="GO" id="GO:0003676">
    <property type="term" value="F:nucleic acid binding"/>
    <property type="evidence" value="ECO:0007669"/>
    <property type="project" value="InterPro"/>
</dbReference>
<gene>
    <name evidence="2" type="ORF">ANTHELSMS3_04873</name>
</gene>